<dbReference type="EMBL" id="BSTJ01000006">
    <property type="protein sequence ID" value="GLY76518.1"/>
    <property type="molecule type" value="Genomic_DNA"/>
</dbReference>
<sequence length="295" mass="33871">MTSGTHSKNSSTRSNNPVVRVATATDENYLPYTAAMVHSMATHRSANTRLELTIMHRDVSRRDQEKLESIADQIAVHWVSMDPASYQGWGMEPDPLILDPHYFRCFLPKIHPDPVSRVVYVDSDTLILEDLFPLWNQQLDGNPVAAAGDLVSVIKDAISHWQEIGLDGDAPYFNSGVMVIDLAQWRSEEICERVLHRCQIDRHRLLIRNRWNQHDQYGFNVVLQNRWKRLPDRWNHYSERNSERPAIIHFLGDMKPGAPLARPEFTQMFIENVDATPWKGWRPNLPAGISASSLD</sequence>
<dbReference type="Gene3D" id="3.90.550.10">
    <property type="entry name" value="Spore Coat Polysaccharide Biosynthesis Protein SpsA, Chain A"/>
    <property type="match status" value="1"/>
</dbReference>
<evidence type="ECO:0000256" key="2">
    <source>
        <dbReference type="ARBA" id="ARBA00022679"/>
    </source>
</evidence>
<gene>
    <name evidence="4" type="ORF">Airi01_047850</name>
</gene>
<keyword evidence="1" id="KW-0328">Glycosyltransferase</keyword>
<dbReference type="InterPro" id="IPR029044">
    <property type="entry name" value="Nucleotide-diphossugar_trans"/>
</dbReference>
<keyword evidence="2 4" id="KW-0808">Transferase</keyword>
<dbReference type="GO" id="GO:0016757">
    <property type="term" value="F:glycosyltransferase activity"/>
    <property type="evidence" value="ECO:0007669"/>
    <property type="project" value="UniProtKB-KW"/>
</dbReference>
<proteinExistence type="predicted"/>
<evidence type="ECO:0000256" key="1">
    <source>
        <dbReference type="ARBA" id="ARBA00022676"/>
    </source>
</evidence>
<dbReference type="PANTHER" id="PTHR13778:SF47">
    <property type="entry name" value="LIPOPOLYSACCHARIDE 1,3-GALACTOSYLTRANSFERASE"/>
    <property type="match status" value="1"/>
</dbReference>
<dbReference type="AlphaFoldDB" id="A0A9W6RIU2"/>
<reference evidence="4" key="1">
    <citation type="submission" date="2023-03" db="EMBL/GenBank/DDBJ databases">
        <title>Actinoallomurus iriomotensis NBRC 103681.</title>
        <authorList>
            <person name="Ichikawa N."/>
            <person name="Sato H."/>
            <person name="Tonouchi N."/>
        </authorList>
    </citation>
    <scope>NUCLEOTIDE SEQUENCE</scope>
    <source>
        <strain evidence="4">NBRC 103681</strain>
    </source>
</reference>
<comment type="caution">
    <text evidence="4">The sequence shown here is derived from an EMBL/GenBank/DDBJ whole genome shotgun (WGS) entry which is preliminary data.</text>
</comment>
<evidence type="ECO:0000313" key="5">
    <source>
        <dbReference type="Proteomes" id="UP001165135"/>
    </source>
</evidence>
<dbReference type="CDD" id="cd04194">
    <property type="entry name" value="GT8_A4GalT_like"/>
    <property type="match status" value="1"/>
</dbReference>
<protein>
    <submittedName>
        <fullName evidence="4">Glycosyl transferase family 8</fullName>
    </submittedName>
</protein>
<evidence type="ECO:0000313" key="4">
    <source>
        <dbReference type="EMBL" id="GLY76518.1"/>
    </source>
</evidence>
<accession>A0A9W6RIU2</accession>
<dbReference type="GO" id="GO:0046872">
    <property type="term" value="F:metal ion binding"/>
    <property type="evidence" value="ECO:0007669"/>
    <property type="project" value="UniProtKB-KW"/>
</dbReference>
<name>A0A9W6RIU2_9ACTN</name>
<keyword evidence="3" id="KW-0479">Metal-binding</keyword>
<dbReference type="InterPro" id="IPR050748">
    <property type="entry name" value="Glycosyltrans_8_dom-fam"/>
</dbReference>
<evidence type="ECO:0000256" key="3">
    <source>
        <dbReference type="ARBA" id="ARBA00022723"/>
    </source>
</evidence>
<dbReference type="PANTHER" id="PTHR13778">
    <property type="entry name" value="GLYCOSYLTRANSFERASE 8 DOMAIN-CONTAINING PROTEIN"/>
    <property type="match status" value="1"/>
</dbReference>
<organism evidence="4 5">
    <name type="scientific">Actinoallomurus iriomotensis</name>
    <dbReference type="NCBI Taxonomy" id="478107"/>
    <lineage>
        <taxon>Bacteria</taxon>
        <taxon>Bacillati</taxon>
        <taxon>Actinomycetota</taxon>
        <taxon>Actinomycetes</taxon>
        <taxon>Streptosporangiales</taxon>
        <taxon>Thermomonosporaceae</taxon>
        <taxon>Actinoallomurus</taxon>
    </lineage>
</organism>
<dbReference type="Pfam" id="PF01501">
    <property type="entry name" value="Glyco_transf_8"/>
    <property type="match status" value="1"/>
</dbReference>
<dbReference type="Proteomes" id="UP001165135">
    <property type="component" value="Unassembled WGS sequence"/>
</dbReference>
<dbReference type="SUPFAM" id="SSF53448">
    <property type="entry name" value="Nucleotide-diphospho-sugar transferases"/>
    <property type="match status" value="1"/>
</dbReference>
<dbReference type="InterPro" id="IPR002495">
    <property type="entry name" value="Glyco_trans_8"/>
</dbReference>